<evidence type="ECO:0000313" key="2">
    <source>
        <dbReference type="Proteomes" id="UP001162992"/>
    </source>
</evidence>
<organism evidence="1 2">
    <name type="scientific">Diphasiastrum complanatum</name>
    <name type="common">Issler's clubmoss</name>
    <name type="synonym">Lycopodium complanatum</name>
    <dbReference type="NCBI Taxonomy" id="34168"/>
    <lineage>
        <taxon>Eukaryota</taxon>
        <taxon>Viridiplantae</taxon>
        <taxon>Streptophyta</taxon>
        <taxon>Embryophyta</taxon>
        <taxon>Tracheophyta</taxon>
        <taxon>Lycopodiopsida</taxon>
        <taxon>Lycopodiales</taxon>
        <taxon>Lycopodiaceae</taxon>
        <taxon>Lycopodioideae</taxon>
        <taxon>Diphasiastrum</taxon>
    </lineage>
</organism>
<dbReference type="EMBL" id="CM055098">
    <property type="protein sequence ID" value="KAJ7548582.1"/>
    <property type="molecule type" value="Genomic_DNA"/>
</dbReference>
<comment type="caution">
    <text evidence="1">The sequence shown here is derived from an EMBL/GenBank/DDBJ whole genome shotgun (WGS) entry which is preliminary data.</text>
</comment>
<reference evidence="2" key="1">
    <citation type="journal article" date="2024" name="Proc. Natl. Acad. Sci. U.S.A.">
        <title>Extraordinary preservation of gene collinearity over three hundred million years revealed in homosporous lycophytes.</title>
        <authorList>
            <person name="Li C."/>
            <person name="Wickell D."/>
            <person name="Kuo L.Y."/>
            <person name="Chen X."/>
            <person name="Nie B."/>
            <person name="Liao X."/>
            <person name="Peng D."/>
            <person name="Ji J."/>
            <person name="Jenkins J."/>
            <person name="Williams M."/>
            <person name="Shu S."/>
            <person name="Plott C."/>
            <person name="Barry K."/>
            <person name="Rajasekar S."/>
            <person name="Grimwood J."/>
            <person name="Han X."/>
            <person name="Sun S."/>
            <person name="Hou Z."/>
            <person name="He W."/>
            <person name="Dai G."/>
            <person name="Sun C."/>
            <person name="Schmutz J."/>
            <person name="Leebens-Mack J.H."/>
            <person name="Li F.W."/>
            <person name="Wang L."/>
        </authorList>
    </citation>
    <scope>NUCLEOTIDE SEQUENCE [LARGE SCALE GENOMIC DNA]</scope>
    <source>
        <strain evidence="2">cv. PW_Plant_1</strain>
    </source>
</reference>
<name>A0ACC2D3Q4_DIPCM</name>
<dbReference type="Proteomes" id="UP001162992">
    <property type="component" value="Chromosome 7"/>
</dbReference>
<proteinExistence type="predicted"/>
<protein>
    <submittedName>
        <fullName evidence="1">Uncharacterized protein</fullName>
    </submittedName>
</protein>
<evidence type="ECO:0000313" key="1">
    <source>
        <dbReference type="EMBL" id="KAJ7548582.1"/>
    </source>
</evidence>
<sequence>MQKKLISIYDLERKRSSDRSVVTEKLDYGDSRQVLKEIFGTVVSEYPPKHVPANQFKILAAPLIIYTYNTLPDKPRTHITIKNPQLSLTWEQNHADGPVYLTKIAMRHIIDISTLESNPRKTAVEVLSCYVAKPQIQNENNIDLTIILVTLQFRSEAPPAAPASRLMEGLGEESLRKVDEEASGKRRRKNSYQSPASMDRNAPSTSLAQEGSDPSRQEKHGGSMDLRWGGGGRRGRSGGSAISVSNAAATGGGGGRRSPERASIVHISHVDPIHNENYMTGRFVLIRPLEVEVPKSRH</sequence>
<gene>
    <name evidence="1" type="ORF">O6H91_07G018000</name>
</gene>
<accession>A0ACC2D3Q4</accession>
<keyword evidence="2" id="KW-1185">Reference proteome</keyword>